<dbReference type="PANTHER" id="PTHR47691">
    <property type="entry name" value="REGULATOR-RELATED"/>
    <property type="match status" value="1"/>
</dbReference>
<reference evidence="1" key="1">
    <citation type="submission" date="2021-03" db="EMBL/GenBank/DDBJ databases">
        <title>Streptomyces strains.</title>
        <authorList>
            <person name="Lund M.B."/>
            <person name="Toerring T."/>
        </authorList>
    </citation>
    <scope>NUCLEOTIDE SEQUENCE</scope>
    <source>
        <strain evidence="1">JCM 4242</strain>
    </source>
</reference>
<keyword evidence="2" id="KW-1185">Reference proteome</keyword>
<dbReference type="RefSeq" id="WP_207246489.1">
    <property type="nucleotide sequence ID" value="NZ_JAFMOF010000001.1"/>
</dbReference>
<organism evidence="1 2">
    <name type="scientific">Streptomyces triculaminicus</name>
    <dbReference type="NCBI Taxonomy" id="2816232"/>
    <lineage>
        <taxon>Bacteria</taxon>
        <taxon>Bacillati</taxon>
        <taxon>Actinomycetota</taxon>
        <taxon>Actinomycetes</taxon>
        <taxon>Kitasatosporales</taxon>
        <taxon>Streptomycetaceae</taxon>
        <taxon>Streptomyces</taxon>
    </lineage>
</organism>
<dbReference type="Proteomes" id="UP000664781">
    <property type="component" value="Unassembled WGS sequence"/>
</dbReference>
<proteinExistence type="predicted"/>
<name>A0A939JPG0_9ACTN</name>
<dbReference type="InterPro" id="IPR011990">
    <property type="entry name" value="TPR-like_helical_dom_sf"/>
</dbReference>
<dbReference type="GO" id="GO:0043531">
    <property type="term" value="F:ADP binding"/>
    <property type="evidence" value="ECO:0007669"/>
    <property type="project" value="InterPro"/>
</dbReference>
<dbReference type="AlphaFoldDB" id="A0A939JPG0"/>
<dbReference type="InterPro" id="IPR027417">
    <property type="entry name" value="P-loop_NTPase"/>
</dbReference>
<protein>
    <submittedName>
        <fullName evidence="1">Tetratricopeptide repeat protein</fullName>
    </submittedName>
</protein>
<accession>A0A939JPG0</accession>
<dbReference type="Gene3D" id="1.25.40.10">
    <property type="entry name" value="Tetratricopeptide repeat domain"/>
    <property type="match status" value="1"/>
</dbReference>
<dbReference type="PANTHER" id="PTHR47691:SF3">
    <property type="entry name" value="HTH-TYPE TRANSCRIPTIONAL REGULATOR RV0890C-RELATED"/>
    <property type="match status" value="1"/>
</dbReference>
<evidence type="ECO:0000313" key="2">
    <source>
        <dbReference type="Proteomes" id="UP000664781"/>
    </source>
</evidence>
<dbReference type="Gene3D" id="3.40.50.300">
    <property type="entry name" value="P-loop containing nucleotide triphosphate hydrolases"/>
    <property type="match status" value="1"/>
</dbReference>
<gene>
    <name evidence="1" type="ORF">J1792_01265</name>
</gene>
<dbReference type="SUPFAM" id="SSF48452">
    <property type="entry name" value="TPR-like"/>
    <property type="match status" value="2"/>
</dbReference>
<dbReference type="EMBL" id="JAFMOF010000001">
    <property type="protein sequence ID" value="MBO0651479.1"/>
    <property type="molecule type" value="Genomic_DNA"/>
</dbReference>
<evidence type="ECO:0000313" key="1">
    <source>
        <dbReference type="EMBL" id="MBO0651479.1"/>
    </source>
</evidence>
<comment type="caution">
    <text evidence="1">The sequence shown here is derived from an EMBL/GenBank/DDBJ whole genome shotgun (WGS) entry which is preliminary data.</text>
</comment>
<dbReference type="PRINTS" id="PR00364">
    <property type="entry name" value="DISEASERSIST"/>
</dbReference>
<sequence length="697" mass="74576">MGDGNDNTIGGGTFHGTVVQARNVHYHSTAPTRRAPRLLDAAPEVFVDRDPVFEILARAAAERAGRTAPLVVVVTGLPGMGKTATALRWLHQLAADFPGGHLQADMSPQGPLRPRDPVAVLEGFVRELSDRQDDRPAGPDELAAHYRSLTADAPALVLLDNVVTAGQVRPLLPGHPESVVVVTSRSPLTGLRASHPRTLAVPLRALDAAAGADLFHTVAGRPDVLDRPALEDVLSACAGLPLAVRIAGARAGELLDSGEDPAVLARELIDRRTRLEALAVPDDLSVPQVFDAAHASLPEGAAALYRALGAHPTPEFSRELARRVADALDADAETDVRTLVREGLLEPAGTGRLRMHRLVHDHARAAATSAETEAAVGRYADWYLRRAAAVERLTSSRWRYGPLFAGPGSDDGAGHAFRDAEEALDALEADRANLVAVAELAHGTHRYAQTWQLCEALRGFFFRRKYHADWIAVCRLGLAAAERCDDPLAVSRMHLELAFACTDARDERAAEHYRHSLRLASAAGHARTVSSALEGLGLLALAADDPAAAAEHFGRAVDALDGIDHPRGRALLTLHLGRALAAERRHEEAASLLLRARDLFAALPDPFNEAKALWHYAHARVRADRSDEAVAPLNEAAGLMQTCGAPEEQAGILLLRGDVAAGRGEREAAEADWRTAAELYDRVGSPLARTARERLGG</sequence>
<dbReference type="SUPFAM" id="SSF52540">
    <property type="entry name" value="P-loop containing nucleoside triphosphate hydrolases"/>
    <property type="match status" value="1"/>
</dbReference>